<dbReference type="GO" id="GO:0005739">
    <property type="term" value="C:mitochondrion"/>
    <property type="evidence" value="ECO:0007669"/>
    <property type="project" value="UniProtKB-SubCell"/>
</dbReference>
<evidence type="ECO:0000256" key="2">
    <source>
        <dbReference type="ARBA" id="ARBA00023128"/>
    </source>
</evidence>
<feature type="domain" description="Ribosomal protein mS38 C-terminal" evidence="5">
    <location>
        <begin position="138"/>
        <end position="171"/>
    </location>
</feature>
<dbReference type="SMART" id="SM01155">
    <property type="entry name" value="DUF1713"/>
    <property type="match status" value="1"/>
</dbReference>
<accession>A0A9Q1DBC0</accession>
<proteinExistence type="inferred from homology"/>
<comment type="caution">
    <text evidence="6">The sequence shown here is derived from an EMBL/GenBank/DDBJ whole genome shotgun (WGS) entry which is preliminary data.</text>
</comment>
<keyword evidence="2" id="KW-0496">Mitochondrion</keyword>
<evidence type="ECO:0000256" key="1">
    <source>
        <dbReference type="ARBA" id="ARBA00004173"/>
    </source>
</evidence>
<protein>
    <recommendedName>
        <fullName evidence="4">Small ribosomal subunit protein mS38</fullName>
    </recommendedName>
</protein>
<dbReference type="AlphaFoldDB" id="A0A9Q1DBC0"/>
<name>A0A9Q1DBC0_CONCO</name>
<sequence length="216" mass="24570">MEEVALRSHIEYLKEPQLSVAASRETAALHSNDFIYIIVFARMFLSRVALSLNAISRVPGAVTAGVALEEALVPRKMSVSPLESWLSLRYSLPPVPGDEVAPPVDGRTEDRSALLPPAVEPVLGDRDRGEGAPASPLSCKNVMEIRRRKMNRHKYRKLMQRTVFLRKRVLHGRSKKKQSKFEKDLQRIWFRAGLRKPAEGWNAPKIFIRQNKSKRH</sequence>
<dbReference type="PANTHER" id="PTHR32035:SF3">
    <property type="entry name" value="SMALL RIBOSOMAL SUBUNIT PROTEIN MS38"/>
    <property type="match status" value="1"/>
</dbReference>
<dbReference type="OrthoDB" id="6139741at2759"/>
<evidence type="ECO:0000313" key="6">
    <source>
        <dbReference type="EMBL" id="KAJ8264854.1"/>
    </source>
</evidence>
<evidence type="ECO:0000313" key="7">
    <source>
        <dbReference type="Proteomes" id="UP001152803"/>
    </source>
</evidence>
<keyword evidence="7" id="KW-1185">Reference proteome</keyword>
<dbReference type="Proteomes" id="UP001152803">
    <property type="component" value="Unassembled WGS sequence"/>
</dbReference>
<dbReference type="InterPro" id="IPR013177">
    <property type="entry name" value="Ribosomal_mS38_C"/>
</dbReference>
<dbReference type="EMBL" id="JAFJMO010000010">
    <property type="protein sequence ID" value="KAJ8264854.1"/>
    <property type="molecule type" value="Genomic_DNA"/>
</dbReference>
<reference evidence="6" key="1">
    <citation type="journal article" date="2023" name="Science">
        <title>Genome structures resolve the early diversification of teleost fishes.</title>
        <authorList>
            <person name="Parey E."/>
            <person name="Louis A."/>
            <person name="Montfort J."/>
            <person name="Bouchez O."/>
            <person name="Roques C."/>
            <person name="Iampietro C."/>
            <person name="Lluch J."/>
            <person name="Castinel A."/>
            <person name="Donnadieu C."/>
            <person name="Desvignes T."/>
            <person name="Floi Bucao C."/>
            <person name="Jouanno E."/>
            <person name="Wen M."/>
            <person name="Mejri S."/>
            <person name="Dirks R."/>
            <person name="Jansen H."/>
            <person name="Henkel C."/>
            <person name="Chen W.J."/>
            <person name="Zahm M."/>
            <person name="Cabau C."/>
            <person name="Klopp C."/>
            <person name="Thompson A.W."/>
            <person name="Robinson-Rechavi M."/>
            <person name="Braasch I."/>
            <person name="Lecointre G."/>
            <person name="Bobe J."/>
            <person name="Postlethwait J.H."/>
            <person name="Berthelot C."/>
            <person name="Roest Crollius H."/>
            <person name="Guiguen Y."/>
        </authorList>
    </citation>
    <scope>NUCLEOTIDE SEQUENCE</scope>
    <source>
        <strain evidence="6">Concon-B</strain>
    </source>
</reference>
<gene>
    <name evidence="6" type="ORF">COCON_G00139530</name>
</gene>
<evidence type="ECO:0000256" key="3">
    <source>
        <dbReference type="ARBA" id="ARBA00035647"/>
    </source>
</evidence>
<dbReference type="PANTHER" id="PTHR32035">
    <property type="entry name" value="AURORA KINASE A-INTERACTING PROTEIN"/>
    <property type="match status" value="1"/>
</dbReference>
<comment type="subcellular location">
    <subcellularLocation>
        <location evidence="1">Mitochondrion</location>
    </subcellularLocation>
</comment>
<evidence type="ECO:0000256" key="4">
    <source>
        <dbReference type="ARBA" id="ARBA00035682"/>
    </source>
</evidence>
<organism evidence="6 7">
    <name type="scientific">Conger conger</name>
    <name type="common">Conger eel</name>
    <name type="synonym">Muraena conger</name>
    <dbReference type="NCBI Taxonomy" id="82655"/>
    <lineage>
        <taxon>Eukaryota</taxon>
        <taxon>Metazoa</taxon>
        <taxon>Chordata</taxon>
        <taxon>Craniata</taxon>
        <taxon>Vertebrata</taxon>
        <taxon>Euteleostomi</taxon>
        <taxon>Actinopterygii</taxon>
        <taxon>Neopterygii</taxon>
        <taxon>Teleostei</taxon>
        <taxon>Anguilliformes</taxon>
        <taxon>Congridae</taxon>
        <taxon>Conger</taxon>
    </lineage>
</organism>
<dbReference type="Pfam" id="PF08213">
    <property type="entry name" value="COX24_C"/>
    <property type="match status" value="1"/>
</dbReference>
<evidence type="ECO:0000259" key="5">
    <source>
        <dbReference type="SMART" id="SM01155"/>
    </source>
</evidence>
<comment type="similarity">
    <text evidence="3">Belongs to the mitochondrion-specific ribosomal protein mS38 family.</text>
</comment>